<dbReference type="PANTHER" id="PTHR43591">
    <property type="entry name" value="METHYLTRANSFERASE"/>
    <property type="match status" value="1"/>
</dbReference>
<dbReference type="GO" id="GO:0032259">
    <property type="term" value="P:methylation"/>
    <property type="evidence" value="ECO:0007669"/>
    <property type="project" value="UniProtKB-KW"/>
</dbReference>
<dbReference type="InterPro" id="IPR029063">
    <property type="entry name" value="SAM-dependent_MTases_sf"/>
</dbReference>
<accession>A0A017SQV1</accession>
<dbReference type="HOGENOM" id="CLU_049332_1_0_1"/>
<keyword evidence="4" id="KW-1185">Reference proteome</keyword>
<dbReference type="InterPro" id="IPR013216">
    <property type="entry name" value="Methyltransf_11"/>
</dbReference>
<dbReference type="InterPro" id="IPR041698">
    <property type="entry name" value="Methyltransf_25"/>
</dbReference>
<dbReference type="CDD" id="cd02440">
    <property type="entry name" value="AdoMet_MTases"/>
    <property type="match status" value="1"/>
</dbReference>
<evidence type="ECO:0000313" key="4">
    <source>
        <dbReference type="Proteomes" id="UP000019804"/>
    </source>
</evidence>
<reference evidence="4" key="1">
    <citation type="journal article" date="2014" name="Nat. Commun.">
        <title>Genomic adaptations of the halophilic Dead Sea filamentous fungus Eurotium rubrum.</title>
        <authorList>
            <person name="Kis-Papo T."/>
            <person name="Weig A.R."/>
            <person name="Riley R."/>
            <person name="Persoh D."/>
            <person name="Salamov A."/>
            <person name="Sun H."/>
            <person name="Lipzen A."/>
            <person name="Wasser S.P."/>
            <person name="Rambold G."/>
            <person name="Grigoriev I.V."/>
            <person name="Nevo E."/>
        </authorList>
    </citation>
    <scope>NUCLEOTIDE SEQUENCE [LARGE SCALE GENOMIC DNA]</scope>
    <source>
        <strain evidence="4">CBS 135680</strain>
    </source>
</reference>
<dbReference type="EMBL" id="KK088412">
    <property type="protein sequence ID" value="EYE99186.1"/>
    <property type="molecule type" value="Genomic_DNA"/>
</dbReference>
<keyword evidence="3" id="KW-0808">Transferase</keyword>
<dbReference type="PANTHER" id="PTHR43591:SF110">
    <property type="entry name" value="RHODANESE DOMAIN-CONTAINING PROTEIN"/>
    <property type="match status" value="1"/>
</dbReference>
<dbReference type="Proteomes" id="UP000019804">
    <property type="component" value="Unassembled WGS sequence"/>
</dbReference>
<dbReference type="Pfam" id="PF08241">
    <property type="entry name" value="Methyltransf_11"/>
    <property type="match status" value="1"/>
</dbReference>
<feature type="domain" description="Methyltransferase" evidence="2">
    <location>
        <begin position="43"/>
        <end position="132"/>
    </location>
</feature>
<dbReference type="STRING" id="1388766.A0A017SQV1"/>
<dbReference type="GeneID" id="63701194"/>
<dbReference type="SUPFAM" id="SSF53335">
    <property type="entry name" value="S-adenosyl-L-methionine-dependent methyltransferases"/>
    <property type="match status" value="2"/>
</dbReference>
<keyword evidence="3" id="KW-0489">Methyltransferase</keyword>
<name>A0A017SQV1_ASPRC</name>
<dbReference type="RefSeq" id="XP_040642874.1">
    <property type="nucleotide sequence ID" value="XM_040786070.1"/>
</dbReference>
<organism evidence="3 4">
    <name type="scientific">Aspergillus ruber (strain CBS 135680)</name>
    <dbReference type="NCBI Taxonomy" id="1388766"/>
    <lineage>
        <taxon>Eukaryota</taxon>
        <taxon>Fungi</taxon>
        <taxon>Dikarya</taxon>
        <taxon>Ascomycota</taxon>
        <taxon>Pezizomycotina</taxon>
        <taxon>Eurotiomycetes</taxon>
        <taxon>Eurotiomycetidae</taxon>
        <taxon>Eurotiales</taxon>
        <taxon>Aspergillaceae</taxon>
        <taxon>Aspergillus</taxon>
        <taxon>Aspergillus subgen. Aspergillus</taxon>
    </lineage>
</organism>
<protein>
    <submittedName>
        <fullName evidence="3">Methyltransferase</fullName>
    </submittedName>
</protein>
<sequence>MATDAETLFDHLGKRYEDAYADSPNLVEFLELAIKEVPSQARVLDVGCGTGKPVADMLASAGHEVQGIDVSQEMVKIASSQVSGDFQKADMRTFTPDAPFDAVFVIFSLFQLTPGETYSMCYRFSEWLKPGGIVVVGTMPSSSVLPGKGVRDPTWNCVRQFGRPWMDKHTNETFFSEHGWQRLLRRAGFDVEAEAHYEFTPKDSSHKTPETHHLLLARKVESQPLFGPYGIPFDNHSALPAIARYKFTDRLVSEVLEKQFRNLGDGGEKILSLGRITADEKPEVKYSDGPIDRIPFPAGMFHVVLASWKLDYADDLGKALQELVRVTKRTSGSKIIIIQGAPDNEVLQFLRSENSDPPHQGLQLRFAWDYLAGHGFSDVSLHRINAHYEFPEEDRSERCKAATEFLAGNPYCQLDKEDLVERLQLHFQDDEHKIGHGMVMLVANAV</sequence>
<evidence type="ECO:0000259" key="2">
    <source>
        <dbReference type="Pfam" id="PF13649"/>
    </source>
</evidence>
<dbReference type="AlphaFoldDB" id="A0A017SQV1"/>
<dbReference type="GO" id="GO:0008757">
    <property type="term" value="F:S-adenosylmethionine-dependent methyltransferase activity"/>
    <property type="evidence" value="ECO:0007669"/>
    <property type="project" value="InterPro"/>
</dbReference>
<gene>
    <name evidence="3" type="ORF">EURHEDRAFT_512450</name>
</gene>
<proteinExistence type="predicted"/>
<dbReference type="OrthoDB" id="540004at2759"/>
<dbReference type="Pfam" id="PF13649">
    <property type="entry name" value="Methyltransf_25"/>
    <property type="match status" value="1"/>
</dbReference>
<feature type="domain" description="Methyltransferase type 11" evidence="1">
    <location>
        <begin position="276"/>
        <end position="329"/>
    </location>
</feature>
<evidence type="ECO:0000313" key="3">
    <source>
        <dbReference type="EMBL" id="EYE99186.1"/>
    </source>
</evidence>
<dbReference type="Gene3D" id="3.40.50.150">
    <property type="entry name" value="Vaccinia Virus protein VP39"/>
    <property type="match status" value="2"/>
</dbReference>
<evidence type="ECO:0000259" key="1">
    <source>
        <dbReference type="Pfam" id="PF08241"/>
    </source>
</evidence>